<keyword evidence="1" id="KW-0472">Membrane</keyword>
<organism evidence="2 3">
    <name type="scientific">Inhella inkyongensis</name>
    <dbReference type="NCBI Taxonomy" id="392593"/>
    <lineage>
        <taxon>Bacteria</taxon>
        <taxon>Pseudomonadati</taxon>
        <taxon>Pseudomonadota</taxon>
        <taxon>Betaproteobacteria</taxon>
        <taxon>Burkholderiales</taxon>
        <taxon>Sphaerotilaceae</taxon>
        <taxon>Inhella</taxon>
    </lineage>
</organism>
<protein>
    <submittedName>
        <fullName evidence="2">Uncharacterized protein</fullName>
    </submittedName>
</protein>
<reference evidence="2 3" key="1">
    <citation type="submission" date="2020-08" db="EMBL/GenBank/DDBJ databases">
        <title>Genomic Encyclopedia of Type Strains, Phase IV (KMG-IV): sequencing the most valuable type-strain genomes for metagenomic binning, comparative biology and taxonomic classification.</title>
        <authorList>
            <person name="Goeker M."/>
        </authorList>
    </citation>
    <scope>NUCLEOTIDE SEQUENCE [LARGE SCALE GENOMIC DNA]</scope>
    <source>
        <strain evidence="2 3">DSM 23958</strain>
    </source>
</reference>
<evidence type="ECO:0000256" key="1">
    <source>
        <dbReference type="SAM" id="Phobius"/>
    </source>
</evidence>
<keyword evidence="3" id="KW-1185">Reference proteome</keyword>
<feature type="transmembrane region" description="Helical" evidence="1">
    <location>
        <begin position="40"/>
        <end position="60"/>
    </location>
</feature>
<dbReference type="RefSeq" id="WP_138857067.1">
    <property type="nucleotide sequence ID" value="NZ_CP040709.1"/>
</dbReference>
<proteinExistence type="predicted"/>
<name>A0A840S3B0_9BURK</name>
<comment type="caution">
    <text evidence="2">The sequence shown here is derived from an EMBL/GenBank/DDBJ whole genome shotgun (WGS) entry which is preliminary data.</text>
</comment>
<evidence type="ECO:0000313" key="2">
    <source>
        <dbReference type="EMBL" id="MBB5203918.1"/>
    </source>
</evidence>
<dbReference type="AlphaFoldDB" id="A0A840S3B0"/>
<sequence>MSPALTVQAFGHYAQAAGLLLMLWPAGLLLPLGMAAPTDPWVRVLGSLALVLGSYYVAMARAQSLAFFRASLWGRCMFAALGAGLVAAGWAPWQLLIFGGADLAGAAWTAWAMRRAGLTLTEKGENP</sequence>
<dbReference type="EMBL" id="JACHHO010000001">
    <property type="protein sequence ID" value="MBB5203918.1"/>
    <property type="molecule type" value="Genomic_DNA"/>
</dbReference>
<gene>
    <name evidence="2" type="ORF">HNQ51_001211</name>
</gene>
<keyword evidence="1" id="KW-1133">Transmembrane helix</keyword>
<keyword evidence="1" id="KW-0812">Transmembrane</keyword>
<evidence type="ECO:0000313" key="3">
    <source>
        <dbReference type="Proteomes" id="UP000554837"/>
    </source>
</evidence>
<dbReference type="Proteomes" id="UP000554837">
    <property type="component" value="Unassembled WGS sequence"/>
</dbReference>
<feature type="transmembrane region" description="Helical" evidence="1">
    <location>
        <begin position="72"/>
        <end position="90"/>
    </location>
</feature>
<accession>A0A840S3B0</accession>